<dbReference type="Pfam" id="PF03279">
    <property type="entry name" value="Lip_A_acyltrans"/>
    <property type="match status" value="1"/>
</dbReference>
<proteinExistence type="predicted"/>
<feature type="transmembrane region" description="Helical" evidence="7">
    <location>
        <begin position="12"/>
        <end position="35"/>
    </location>
</feature>
<evidence type="ECO:0000256" key="5">
    <source>
        <dbReference type="ARBA" id="ARBA00023136"/>
    </source>
</evidence>
<evidence type="ECO:0000313" key="8">
    <source>
        <dbReference type="EMBL" id="MCC1484202.1"/>
    </source>
</evidence>
<organism evidence="8 9">
    <name type="scientific">Winogradskyella immobilis</name>
    <dbReference type="NCBI Taxonomy" id="2816852"/>
    <lineage>
        <taxon>Bacteria</taxon>
        <taxon>Pseudomonadati</taxon>
        <taxon>Bacteroidota</taxon>
        <taxon>Flavobacteriia</taxon>
        <taxon>Flavobacteriales</taxon>
        <taxon>Flavobacteriaceae</taxon>
        <taxon>Winogradskyella</taxon>
    </lineage>
</organism>
<dbReference type="PANTHER" id="PTHR30606:SF10">
    <property type="entry name" value="PHOSPHATIDYLINOSITOL MANNOSIDE ACYLTRANSFERASE"/>
    <property type="match status" value="1"/>
</dbReference>
<evidence type="ECO:0000256" key="3">
    <source>
        <dbReference type="ARBA" id="ARBA00022519"/>
    </source>
</evidence>
<comment type="subcellular location">
    <subcellularLocation>
        <location evidence="1">Cell inner membrane</location>
    </subcellularLocation>
</comment>
<sequence length="296" mass="35430">MQLIAYIIIYPFLWLISILPFRLLYMFSDVLYFFLYKVFGYRKSTVKSNLRLVFPEKTEKEIIDITSKFYHHLCDMMLEAIKSMTISKSQIIKRYTFSNSDLILDLEKKNKSIMLMGAHYGSWEWLFVLQNHINHKGYAVYKRLKNKYFDRLIKRIRAKHNSTLITTKETYRVLSKAKRNGELTINGFAADQSPKAKKASYWSNFMGIKVPMYTGAEIIAKRMDMAVVFFSVKRIKRGYYQATFHTITEDSKSFEDFKITDAFFKLVEEQIYKAPQYYLWTHKRWKHRDKVPEKFL</sequence>
<dbReference type="PANTHER" id="PTHR30606">
    <property type="entry name" value="LIPID A BIOSYNTHESIS LAUROYL ACYLTRANSFERASE"/>
    <property type="match status" value="1"/>
</dbReference>
<evidence type="ECO:0000256" key="6">
    <source>
        <dbReference type="ARBA" id="ARBA00023315"/>
    </source>
</evidence>
<dbReference type="CDD" id="cd07984">
    <property type="entry name" value="LPLAT_LABLAT-like"/>
    <property type="match status" value="1"/>
</dbReference>
<evidence type="ECO:0000256" key="1">
    <source>
        <dbReference type="ARBA" id="ARBA00004533"/>
    </source>
</evidence>
<keyword evidence="5 7" id="KW-0472">Membrane</keyword>
<comment type="caution">
    <text evidence="8">The sequence shown here is derived from an EMBL/GenBank/DDBJ whole genome shotgun (WGS) entry which is preliminary data.</text>
</comment>
<keyword evidence="7" id="KW-1133">Transmembrane helix</keyword>
<keyword evidence="7" id="KW-0812">Transmembrane</keyword>
<evidence type="ECO:0000313" key="9">
    <source>
        <dbReference type="Proteomes" id="UP000778797"/>
    </source>
</evidence>
<evidence type="ECO:0000256" key="2">
    <source>
        <dbReference type="ARBA" id="ARBA00022475"/>
    </source>
</evidence>
<dbReference type="GO" id="GO:0016746">
    <property type="term" value="F:acyltransferase activity"/>
    <property type="evidence" value="ECO:0007669"/>
    <property type="project" value="UniProtKB-KW"/>
</dbReference>
<gene>
    <name evidence="8" type="ORF">J1C55_06360</name>
</gene>
<keyword evidence="9" id="KW-1185">Reference proteome</keyword>
<keyword evidence="6 8" id="KW-0012">Acyltransferase</keyword>
<dbReference type="InterPro" id="IPR004960">
    <property type="entry name" value="LipA_acyltrans"/>
</dbReference>
<name>A0ABS8EMG5_9FLAO</name>
<dbReference type="PIRSF" id="PIRSF026649">
    <property type="entry name" value="MsbB"/>
    <property type="match status" value="1"/>
</dbReference>
<protein>
    <submittedName>
        <fullName evidence="8">Lysophospholipid acyltransferase family protein</fullName>
    </submittedName>
</protein>
<dbReference type="EMBL" id="JAFMPT010000006">
    <property type="protein sequence ID" value="MCC1484202.1"/>
    <property type="molecule type" value="Genomic_DNA"/>
</dbReference>
<evidence type="ECO:0000256" key="7">
    <source>
        <dbReference type="SAM" id="Phobius"/>
    </source>
</evidence>
<dbReference type="RefSeq" id="WP_227476647.1">
    <property type="nucleotide sequence ID" value="NZ_JAFMPT010000006.1"/>
</dbReference>
<reference evidence="9" key="2">
    <citation type="submission" date="2023-07" db="EMBL/GenBank/DDBJ databases">
        <title>Genome of Winogradskyella sp. E313.</title>
        <authorList>
            <person name="Zhou Y."/>
        </authorList>
    </citation>
    <scope>NUCLEOTIDE SEQUENCE [LARGE SCALE GENOMIC DNA]</scope>
    <source>
        <strain evidence="9">E313</strain>
    </source>
</reference>
<reference evidence="9" key="1">
    <citation type="submission" date="2021-03" db="EMBL/GenBank/DDBJ databases">
        <title>Genome of Cognatishimia sp. F0-27.</title>
        <authorList>
            <person name="Ping X."/>
        </authorList>
    </citation>
    <scope>NUCLEOTIDE SEQUENCE [LARGE SCALE GENOMIC DNA]</scope>
    <source>
        <strain evidence="9">E313</strain>
    </source>
</reference>
<accession>A0ABS8EMG5</accession>
<keyword evidence="2" id="KW-1003">Cell membrane</keyword>
<keyword evidence="3" id="KW-0997">Cell inner membrane</keyword>
<evidence type="ECO:0000256" key="4">
    <source>
        <dbReference type="ARBA" id="ARBA00022679"/>
    </source>
</evidence>
<dbReference type="Proteomes" id="UP000778797">
    <property type="component" value="Unassembled WGS sequence"/>
</dbReference>
<keyword evidence="4" id="KW-0808">Transferase</keyword>